<evidence type="ECO:0000256" key="3">
    <source>
        <dbReference type="ARBA" id="ARBA00022679"/>
    </source>
</evidence>
<dbReference type="Gene3D" id="3.40.50.150">
    <property type="entry name" value="Vaccinia Virus protein VP39"/>
    <property type="match status" value="1"/>
</dbReference>
<gene>
    <name evidence="5" type="ORF">ACTOB_002846</name>
</gene>
<comment type="similarity">
    <text evidence="1">Belongs to the methyltransferase superfamily.</text>
</comment>
<dbReference type="InterPro" id="IPR051052">
    <property type="entry name" value="Diverse_substrate_MTase"/>
</dbReference>
<reference evidence="5 6" key="1">
    <citation type="submission" date="2023-06" db="EMBL/GenBank/DDBJ databases">
        <authorList>
            <person name="Yushchuk O."/>
            <person name="Binda E."/>
            <person name="Ruckert-Reed C."/>
            <person name="Fedorenko V."/>
            <person name="Kalinowski J."/>
            <person name="Marinelli F."/>
        </authorList>
    </citation>
    <scope>NUCLEOTIDE SEQUENCE [LARGE SCALE GENOMIC DNA]</scope>
    <source>
        <strain evidence="5 6">NRRL 3884</strain>
    </source>
</reference>
<dbReference type="RefSeq" id="WP_284920641.1">
    <property type="nucleotide sequence ID" value="NZ_CP126980.1"/>
</dbReference>
<keyword evidence="2 5" id="KW-0489">Methyltransferase</keyword>
<dbReference type="InterPro" id="IPR029063">
    <property type="entry name" value="SAM-dependent_MTases_sf"/>
</dbReference>
<evidence type="ECO:0000256" key="1">
    <source>
        <dbReference type="ARBA" id="ARBA00008361"/>
    </source>
</evidence>
<dbReference type="PANTHER" id="PTHR44942:SF4">
    <property type="entry name" value="METHYLTRANSFERASE TYPE 11 DOMAIN-CONTAINING PROTEIN"/>
    <property type="match status" value="1"/>
</dbReference>
<evidence type="ECO:0000259" key="4">
    <source>
        <dbReference type="Pfam" id="PF08241"/>
    </source>
</evidence>
<evidence type="ECO:0000256" key="2">
    <source>
        <dbReference type="ARBA" id="ARBA00022603"/>
    </source>
</evidence>
<dbReference type="GO" id="GO:0008168">
    <property type="term" value="F:methyltransferase activity"/>
    <property type="evidence" value="ECO:0007669"/>
    <property type="project" value="UniProtKB-KW"/>
</dbReference>
<dbReference type="GO" id="GO:0032259">
    <property type="term" value="P:methylation"/>
    <property type="evidence" value="ECO:0007669"/>
    <property type="project" value="UniProtKB-KW"/>
</dbReference>
<dbReference type="EC" id="2.1.1.-" evidence="5"/>
<dbReference type="CDD" id="cd02440">
    <property type="entry name" value="AdoMet_MTases"/>
    <property type="match status" value="1"/>
</dbReference>
<keyword evidence="3 5" id="KW-0808">Transferase</keyword>
<protein>
    <submittedName>
        <fullName evidence="5">Class I SAM-dependent methyltransferase</fullName>
        <ecNumber evidence="5">2.1.1.-</ecNumber>
    </submittedName>
</protein>
<feature type="domain" description="Methyltransferase type 11" evidence="4">
    <location>
        <begin position="45"/>
        <end position="131"/>
    </location>
</feature>
<dbReference type="SUPFAM" id="SSF53335">
    <property type="entry name" value="S-adenosyl-L-methionine-dependent methyltransferases"/>
    <property type="match status" value="1"/>
</dbReference>
<evidence type="ECO:0000313" key="6">
    <source>
        <dbReference type="Proteomes" id="UP001240150"/>
    </source>
</evidence>
<dbReference type="Pfam" id="PF08241">
    <property type="entry name" value="Methyltransf_11"/>
    <property type="match status" value="1"/>
</dbReference>
<evidence type="ECO:0000313" key="5">
    <source>
        <dbReference type="EMBL" id="WIM99202.1"/>
    </source>
</evidence>
<proteinExistence type="inferred from homology"/>
<accession>A0ABY8WP16</accession>
<dbReference type="EMBL" id="CP126980">
    <property type="protein sequence ID" value="WIM99202.1"/>
    <property type="molecule type" value="Genomic_DNA"/>
</dbReference>
<sequence length="261" mass="28289">MPTHRYRQAAESFGVDAARYDRTRPPYPAELLRRILDASPGRAVLNAGCGTGIEARQLRDLGCTVLGVEPDPRMAAFARSTGIAAEVATLEDWDPAGRTFDLVVAGTAWHWIDPVAGAAKAAAVLRPGGRLAPFWHTFKLPDELAAGFGEVYRRLVPDSPFQLGRMPAGSALDGYRPILDRAAEGIRAAGGFGEPELWHVDWDREYTREEYLDQLPTSGALTRVAPAQLAEILDAVGERIDQLGGTFVMSYTSAAVTASRR</sequence>
<keyword evidence="6" id="KW-1185">Reference proteome</keyword>
<organism evidence="5 6">
    <name type="scientific">Actinoplanes oblitus</name>
    <dbReference type="NCBI Taxonomy" id="3040509"/>
    <lineage>
        <taxon>Bacteria</taxon>
        <taxon>Bacillati</taxon>
        <taxon>Actinomycetota</taxon>
        <taxon>Actinomycetes</taxon>
        <taxon>Micromonosporales</taxon>
        <taxon>Micromonosporaceae</taxon>
        <taxon>Actinoplanes</taxon>
    </lineage>
</organism>
<dbReference type="PANTHER" id="PTHR44942">
    <property type="entry name" value="METHYLTRANSF_11 DOMAIN-CONTAINING PROTEIN"/>
    <property type="match status" value="1"/>
</dbReference>
<dbReference type="InterPro" id="IPR013216">
    <property type="entry name" value="Methyltransf_11"/>
</dbReference>
<dbReference type="Proteomes" id="UP001240150">
    <property type="component" value="Chromosome"/>
</dbReference>
<name>A0ABY8WP16_9ACTN</name>